<feature type="signal peptide" evidence="6">
    <location>
        <begin position="1"/>
        <end position="21"/>
    </location>
</feature>
<reference evidence="7" key="1">
    <citation type="submission" date="2020-07" db="EMBL/GenBank/DDBJ databases">
        <title>Ethylene signaling mediates host invasion by parasitic plants.</title>
        <authorList>
            <person name="Yoshida S."/>
        </authorList>
    </citation>
    <scope>NUCLEOTIDE SEQUENCE</scope>
    <source>
        <strain evidence="7">Okayama</strain>
    </source>
</reference>
<dbReference type="GO" id="GO:0060320">
    <property type="term" value="P:rejection of self pollen"/>
    <property type="evidence" value="ECO:0007669"/>
    <property type="project" value="UniProtKB-KW"/>
</dbReference>
<dbReference type="EMBL" id="BMAC01000521">
    <property type="protein sequence ID" value="GFP98292.1"/>
    <property type="molecule type" value="Genomic_DNA"/>
</dbReference>
<evidence type="ECO:0000313" key="8">
    <source>
        <dbReference type="Proteomes" id="UP000653305"/>
    </source>
</evidence>
<protein>
    <recommendedName>
        <fullName evidence="6">S-protein homolog</fullName>
    </recommendedName>
</protein>
<sequence length="145" mass="17348">MSYTNIILFLLLCASLLQVLALEKRRCIFTYEYAVHVINKLPPNSAPLKLHCASKDDDLGNHTLPINQDYNWSFCNNIIYDTLFFCRLRWESKEKAFDVFESKWRSKCDTLYCYWMAKDDGIYFSKVDDLRSFTKEYDWDVRHMP</sequence>
<evidence type="ECO:0000256" key="1">
    <source>
        <dbReference type="ARBA" id="ARBA00004613"/>
    </source>
</evidence>
<accession>A0A830CJ65</accession>
<dbReference type="InterPro" id="IPR010264">
    <property type="entry name" value="Self-incomp_S1"/>
</dbReference>
<dbReference type="PANTHER" id="PTHR31232:SF61">
    <property type="entry name" value="S-PROTEIN HOMOLOG"/>
    <property type="match status" value="1"/>
</dbReference>
<dbReference type="AlphaFoldDB" id="A0A830CJ65"/>
<feature type="chain" id="PRO_5033109728" description="S-protein homolog" evidence="6">
    <location>
        <begin position="22"/>
        <end position="145"/>
    </location>
</feature>
<keyword evidence="3 6" id="KW-0713">Self-incompatibility</keyword>
<name>A0A830CJ65_9LAMI</name>
<dbReference type="GO" id="GO:0005576">
    <property type="term" value="C:extracellular region"/>
    <property type="evidence" value="ECO:0007669"/>
    <property type="project" value="UniProtKB-SubCell"/>
</dbReference>
<keyword evidence="4 6" id="KW-0964">Secreted</keyword>
<dbReference type="Proteomes" id="UP000653305">
    <property type="component" value="Unassembled WGS sequence"/>
</dbReference>
<dbReference type="PANTHER" id="PTHR31232">
    <property type="match status" value="1"/>
</dbReference>
<evidence type="ECO:0000256" key="5">
    <source>
        <dbReference type="ARBA" id="ARBA00022729"/>
    </source>
</evidence>
<keyword evidence="8" id="KW-1185">Reference proteome</keyword>
<comment type="caution">
    <text evidence="7">The sequence shown here is derived from an EMBL/GenBank/DDBJ whole genome shotgun (WGS) entry which is preliminary data.</text>
</comment>
<evidence type="ECO:0000256" key="3">
    <source>
        <dbReference type="ARBA" id="ARBA00022471"/>
    </source>
</evidence>
<evidence type="ECO:0000256" key="2">
    <source>
        <dbReference type="ARBA" id="ARBA00005581"/>
    </source>
</evidence>
<dbReference type="Pfam" id="PF05938">
    <property type="entry name" value="Self-incomp_S1"/>
    <property type="match status" value="1"/>
</dbReference>
<evidence type="ECO:0000256" key="4">
    <source>
        <dbReference type="ARBA" id="ARBA00022525"/>
    </source>
</evidence>
<evidence type="ECO:0000313" key="7">
    <source>
        <dbReference type="EMBL" id="GFP98292.1"/>
    </source>
</evidence>
<dbReference type="OrthoDB" id="1848419at2759"/>
<comment type="similarity">
    <text evidence="2 6">Belongs to the plant self-incompatibility (S1) protein family.</text>
</comment>
<organism evidence="7 8">
    <name type="scientific">Phtheirospermum japonicum</name>
    <dbReference type="NCBI Taxonomy" id="374723"/>
    <lineage>
        <taxon>Eukaryota</taxon>
        <taxon>Viridiplantae</taxon>
        <taxon>Streptophyta</taxon>
        <taxon>Embryophyta</taxon>
        <taxon>Tracheophyta</taxon>
        <taxon>Spermatophyta</taxon>
        <taxon>Magnoliopsida</taxon>
        <taxon>eudicotyledons</taxon>
        <taxon>Gunneridae</taxon>
        <taxon>Pentapetalae</taxon>
        <taxon>asterids</taxon>
        <taxon>lamiids</taxon>
        <taxon>Lamiales</taxon>
        <taxon>Orobanchaceae</taxon>
        <taxon>Orobanchaceae incertae sedis</taxon>
        <taxon>Phtheirospermum</taxon>
    </lineage>
</organism>
<evidence type="ECO:0000256" key="6">
    <source>
        <dbReference type="RuleBase" id="RU367044"/>
    </source>
</evidence>
<proteinExistence type="inferred from homology"/>
<comment type="subcellular location">
    <subcellularLocation>
        <location evidence="1 6">Secreted</location>
    </subcellularLocation>
</comment>
<keyword evidence="5 6" id="KW-0732">Signal</keyword>
<gene>
    <name evidence="7" type="ORF">PHJA_001973100</name>
</gene>